<keyword evidence="6 10" id="KW-0472">Membrane</keyword>
<dbReference type="GO" id="GO:0005886">
    <property type="term" value="C:plasma membrane"/>
    <property type="evidence" value="ECO:0007669"/>
    <property type="project" value="TreeGrafter"/>
</dbReference>
<dbReference type="FunFam" id="2.60.40.10:FF:001167">
    <property type="entry name" value="Roundabout 2, isoform B"/>
    <property type="match status" value="1"/>
</dbReference>
<name>A0AAN9V6Y2_9ORTH</name>
<feature type="compositionally biased region" description="Polar residues" evidence="9">
    <location>
        <begin position="1123"/>
        <end position="1146"/>
    </location>
</feature>
<feature type="domain" description="Fibronectin type-III" evidence="12">
    <location>
        <begin position="554"/>
        <end position="651"/>
    </location>
</feature>
<evidence type="ECO:0000256" key="9">
    <source>
        <dbReference type="SAM" id="MobiDB-lite"/>
    </source>
</evidence>
<dbReference type="InterPro" id="IPR013098">
    <property type="entry name" value="Ig_I-set"/>
</dbReference>
<dbReference type="InterPro" id="IPR036116">
    <property type="entry name" value="FN3_sf"/>
</dbReference>
<feature type="domain" description="Fibronectin type-III" evidence="12">
    <location>
        <begin position="411"/>
        <end position="529"/>
    </location>
</feature>
<dbReference type="GO" id="GO:0007411">
    <property type="term" value="P:axon guidance"/>
    <property type="evidence" value="ECO:0007669"/>
    <property type="project" value="TreeGrafter"/>
</dbReference>
<dbReference type="PROSITE" id="PS50835">
    <property type="entry name" value="IG_LIKE"/>
    <property type="match status" value="4"/>
</dbReference>
<dbReference type="PANTHER" id="PTHR10075:SF100">
    <property type="entry name" value="FASCICLIN-2"/>
    <property type="match status" value="1"/>
</dbReference>
<dbReference type="CDD" id="cd00063">
    <property type="entry name" value="FN3"/>
    <property type="match status" value="3"/>
</dbReference>
<dbReference type="SMART" id="SM00409">
    <property type="entry name" value="IG"/>
    <property type="match status" value="4"/>
</dbReference>
<accession>A0AAN9V6Y2</accession>
<dbReference type="FunFam" id="2.60.40.10:FF:000948">
    <property type="entry name" value="Roundabout 1"/>
    <property type="match status" value="1"/>
</dbReference>
<dbReference type="Pfam" id="PF00041">
    <property type="entry name" value="fn3"/>
    <property type="match status" value="2"/>
</dbReference>
<protein>
    <recommendedName>
        <fullName evidence="15">Roundabout</fullName>
    </recommendedName>
</protein>
<keyword evidence="14" id="KW-1185">Reference proteome</keyword>
<feature type="compositionally biased region" description="Polar residues" evidence="9">
    <location>
        <begin position="1176"/>
        <end position="1188"/>
    </location>
</feature>
<gene>
    <name evidence="13" type="ORF">R5R35_005939</name>
</gene>
<dbReference type="PROSITE" id="PS50853">
    <property type="entry name" value="FN3"/>
    <property type="match status" value="3"/>
</dbReference>
<evidence type="ECO:0000259" key="11">
    <source>
        <dbReference type="PROSITE" id="PS50835"/>
    </source>
</evidence>
<dbReference type="Gene3D" id="2.60.40.10">
    <property type="entry name" value="Immunoglobulins"/>
    <property type="match status" value="7"/>
</dbReference>
<feature type="region of interest" description="Disordered" evidence="9">
    <location>
        <begin position="1201"/>
        <end position="1220"/>
    </location>
</feature>
<sequence length="1267" mass="135173">MVCVCVCVAVLRDDFRAEPKNTRVAQAETALLECGPPRGHPEPVVFWRKNGQALDLDQSKRIRLVDGGNLAIQDARQTDDGRYQCVARNIVGTRESSIALLKVHVKPYLIRGPSDAVALAGGSVEFQCRVGGDPPPDVLWRRTAGGGGMPLGRVHILDDRSLRLENVEPEDEGEYSCEADNDVGTVTASATLTVHSPPSMTVRPVDVSVEVQRDAVFECAMVGNPRPSIFWSVEGNRSLLFPGARIDRFAASATPEGRAVLTLQAVTRNDSGTVVVCTAVNAAGSAVWRARLTVTSPEDRPPPVITLGPANQTLPVKSMAVLPCRATGVPTPVITWYKDGAAVLASPRVNVSDSGLLQINDLEKRDGGLYTCVASSRSGKATWTAALRLEQPTNPNIHFFRAPEPSTFPGAPSRPQVVNKTDSSVTISWTRNNKIGSSSLLGYQVELFGREQNAAGGSASSASNGRGAHIYPLGSGGGWVVTARRVQGPTYTQHHLMPGASYTFLVRAENSHGLSPPSPLSEPVSVAPTGSAWPGHGEEQFLLNEARASLLAGHVVELTDAQPISSTAVKLVWEILNSEYVEGFYIYSRPLDGSRTPDSVNILTVLHAGGASGFQVKGLAKYTRYEFFLIPFFKTVDGRPSNSRTVRTNEDAPSEPPMHMEALLLNASSVFLKWKPPPPNTHNGILRSYQVIVRGNSVTNSNSVNGPEAKGNTSRILTNITVGASTPSLLLTNLTTGVTYIVQALASTRAGLGPPSAPFTLRLDHASRLLFKDQHHRQPVGHDPSLNPGMSGSDFLTETWFIALLGSMVAVMVLLFAAMLLVRRRQLLSKKTTLPNLHDSRSNGGVLATPLSLKAAVGLPHPLANASHVSLPHDSSLWIENRPGPPTSWRHSETSDKETCSMSESRLLNNGSVVTTTLNDYAETGMLKSAASPNSETTPAYAEVDATHAALTTFRGCDERCSGGQNSSDGSGSPAPYATTTLIGSSRQHMNNLGWVQICPPVNDSDDPSYPNPACYFGRNVYSDTYFFSGHCNNGLNGNPGNMIGPSGSHNSCPGTGGPTRKAFSDVNHEPLAGMPPPMNPPIPPAASASVPHTPSNTLRRGHRNLQFIRPQIQRQGGGVNGGNSHMSPTNPQPPAFSNNSCPSSRDCQRFSDPPPDVVTSPQQLPPPINCRVSPQGPQSWKGQNGSSGVKPMLLLTSIPVGSDASQTSPSAQDLNHSTNSYNAHSLSSFVVPYPTYSPAARHGQYQPVYHQSSRSEPGSSLGNTGN</sequence>
<feature type="region of interest" description="Disordered" evidence="9">
    <location>
        <begin position="1237"/>
        <end position="1267"/>
    </location>
</feature>
<evidence type="ECO:0000256" key="10">
    <source>
        <dbReference type="SAM" id="Phobius"/>
    </source>
</evidence>
<dbReference type="EMBL" id="JAZDUA010000429">
    <property type="protein sequence ID" value="KAK7792733.1"/>
    <property type="molecule type" value="Genomic_DNA"/>
</dbReference>
<evidence type="ECO:0000256" key="5">
    <source>
        <dbReference type="ARBA" id="ARBA00022989"/>
    </source>
</evidence>
<feature type="region of interest" description="Disordered" evidence="9">
    <location>
        <begin position="961"/>
        <end position="980"/>
    </location>
</feature>
<dbReference type="GO" id="GO:0030424">
    <property type="term" value="C:axon"/>
    <property type="evidence" value="ECO:0007669"/>
    <property type="project" value="TreeGrafter"/>
</dbReference>
<dbReference type="GO" id="GO:0007156">
    <property type="term" value="P:homophilic cell adhesion via plasma membrane adhesion molecules"/>
    <property type="evidence" value="ECO:0007669"/>
    <property type="project" value="TreeGrafter"/>
</dbReference>
<evidence type="ECO:0008006" key="15">
    <source>
        <dbReference type="Google" id="ProtNLM"/>
    </source>
</evidence>
<dbReference type="SUPFAM" id="SSF49265">
    <property type="entry name" value="Fibronectin type III"/>
    <property type="match status" value="2"/>
</dbReference>
<evidence type="ECO:0000256" key="4">
    <source>
        <dbReference type="ARBA" id="ARBA00022737"/>
    </source>
</evidence>
<organism evidence="13 14">
    <name type="scientific">Gryllus longicercus</name>
    <dbReference type="NCBI Taxonomy" id="2509291"/>
    <lineage>
        <taxon>Eukaryota</taxon>
        <taxon>Metazoa</taxon>
        <taxon>Ecdysozoa</taxon>
        <taxon>Arthropoda</taxon>
        <taxon>Hexapoda</taxon>
        <taxon>Insecta</taxon>
        <taxon>Pterygota</taxon>
        <taxon>Neoptera</taxon>
        <taxon>Polyneoptera</taxon>
        <taxon>Orthoptera</taxon>
        <taxon>Ensifera</taxon>
        <taxon>Gryllidea</taxon>
        <taxon>Grylloidea</taxon>
        <taxon>Gryllidae</taxon>
        <taxon>Gryllinae</taxon>
        <taxon>Gryllus</taxon>
    </lineage>
</organism>
<comment type="subcellular location">
    <subcellularLocation>
        <location evidence="1">Membrane</location>
        <topology evidence="1">Single-pass membrane protein</topology>
    </subcellularLocation>
</comment>
<dbReference type="SMART" id="SM00408">
    <property type="entry name" value="IGc2"/>
    <property type="match status" value="4"/>
</dbReference>
<dbReference type="InterPro" id="IPR007110">
    <property type="entry name" value="Ig-like_dom"/>
</dbReference>
<evidence type="ECO:0000256" key="7">
    <source>
        <dbReference type="ARBA" id="ARBA00023157"/>
    </source>
</evidence>
<evidence type="ECO:0000313" key="14">
    <source>
        <dbReference type="Proteomes" id="UP001378592"/>
    </source>
</evidence>
<evidence type="ECO:0000256" key="6">
    <source>
        <dbReference type="ARBA" id="ARBA00023136"/>
    </source>
</evidence>
<dbReference type="FunFam" id="2.60.40.10:FF:000053">
    <property type="entry name" value="Roundabout guidance receptor 1"/>
    <property type="match status" value="1"/>
</dbReference>
<evidence type="ECO:0000256" key="1">
    <source>
        <dbReference type="ARBA" id="ARBA00004167"/>
    </source>
</evidence>
<dbReference type="GO" id="GO:0070593">
    <property type="term" value="P:dendrite self-avoidance"/>
    <property type="evidence" value="ECO:0007669"/>
    <property type="project" value="TreeGrafter"/>
</dbReference>
<evidence type="ECO:0000256" key="2">
    <source>
        <dbReference type="ARBA" id="ARBA00022692"/>
    </source>
</evidence>
<evidence type="ECO:0000259" key="12">
    <source>
        <dbReference type="PROSITE" id="PS50853"/>
    </source>
</evidence>
<keyword evidence="4" id="KW-0677">Repeat</keyword>
<dbReference type="AlphaFoldDB" id="A0AAN9V6Y2"/>
<evidence type="ECO:0000313" key="13">
    <source>
        <dbReference type="EMBL" id="KAK7792733.1"/>
    </source>
</evidence>
<dbReference type="InterPro" id="IPR013783">
    <property type="entry name" value="Ig-like_fold"/>
</dbReference>
<feature type="domain" description="Ig-like" evidence="11">
    <location>
        <begin position="303"/>
        <end position="388"/>
    </location>
</feature>
<dbReference type="FunFam" id="2.60.40.10:FF:000008">
    <property type="entry name" value="roundabout homolog 2 isoform X2"/>
    <property type="match status" value="1"/>
</dbReference>
<evidence type="ECO:0000256" key="3">
    <source>
        <dbReference type="ARBA" id="ARBA00022729"/>
    </source>
</evidence>
<dbReference type="SMART" id="SM00060">
    <property type="entry name" value="FN3"/>
    <property type="match status" value="3"/>
</dbReference>
<feature type="compositionally biased region" description="Polar residues" evidence="9">
    <location>
        <begin position="1250"/>
        <end position="1267"/>
    </location>
</feature>
<dbReference type="Pfam" id="PF13927">
    <property type="entry name" value="Ig_3"/>
    <property type="match status" value="1"/>
</dbReference>
<comment type="caution">
    <text evidence="13">The sequence shown here is derived from an EMBL/GenBank/DDBJ whole genome shotgun (WGS) entry which is preliminary data.</text>
</comment>
<keyword evidence="5 10" id="KW-1133">Transmembrane helix</keyword>
<keyword evidence="2 10" id="KW-0812">Transmembrane</keyword>
<dbReference type="Proteomes" id="UP001378592">
    <property type="component" value="Unassembled WGS sequence"/>
</dbReference>
<feature type="transmembrane region" description="Helical" evidence="10">
    <location>
        <begin position="800"/>
        <end position="822"/>
    </location>
</feature>
<dbReference type="GO" id="GO:0098632">
    <property type="term" value="F:cell-cell adhesion mediator activity"/>
    <property type="evidence" value="ECO:0007669"/>
    <property type="project" value="TreeGrafter"/>
</dbReference>
<keyword evidence="8" id="KW-0393">Immunoglobulin domain</keyword>
<keyword evidence="7" id="KW-1015">Disulfide bond</keyword>
<proteinExistence type="predicted"/>
<dbReference type="PANTHER" id="PTHR10075">
    <property type="entry name" value="BASIGIN RELATED"/>
    <property type="match status" value="1"/>
</dbReference>
<dbReference type="Pfam" id="PF07679">
    <property type="entry name" value="I-set"/>
    <property type="match status" value="3"/>
</dbReference>
<dbReference type="InterPro" id="IPR036179">
    <property type="entry name" value="Ig-like_dom_sf"/>
</dbReference>
<dbReference type="SUPFAM" id="SSF48726">
    <property type="entry name" value="Immunoglobulin"/>
    <property type="match status" value="4"/>
</dbReference>
<dbReference type="InterPro" id="IPR003599">
    <property type="entry name" value="Ig_sub"/>
</dbReference>
<feature type="compositionally biased region" description="Polar residues" evidence="9">
    <location>
        <begin position="1204"/>
        <end position="1220"/>
    </location>
</feature>
<feature type="compositionally biased region" description="Low complexity" evidence="9">
    <location>
        <begin position="962"/>
        <end position="973"/>
    </location>
</feature>
<feature type="domain" description="Ig-like" evidence="11">
    <location>
        <begin position="13"/>
        <end position="99"/>
    </location>
</feature>
<keyword evidence="3" id="KW-0732">Signal</keyword>
<feature type="region of interest" description="Disordered" evidence="9">
    <location>
        <begin position="1114"/>
        <end position="1191"/>
    </location>
</feature>
<evidence type="ECO:0000256" key="8">
    <source>
        <dbReference type="ARBA" id="ARBA00023319"/>
    </source>
</evidence>
<feature type="domain" description="Ig-like" evidence="11">
    <location>
        <begin position="198"/>
        <end position="295"/>
    </location>
</feature>
<dbReference type="InterPro" id="IPR003598">
    <property type="entry name" value="Ig_sub2"/>
</dbReference>
<feature type="domain" description="Ig-like" evidence="11">
    <location>
        <begin position="107"/>
        <end position="193"/>
    </location>
</feature>
<dbReference type="FunFam" id="2.60.40.10:FF:000032">
    <property type="entry name" value="palladin isoform X1"/>
    <property type="match status" value="1"/>
</dbReference>
<feature type="domain" description="Fibronectin type-III" evidence="12">
    <location>
        <begin position="656"/>
        <end position="766"/>
    </location>
</feature>
<dbReference type="InterPro" id="IPR003961">
    <property type="entry name" value="FN3_dom"/>
</dbReference>
<reference evidence="13 14" key="1">
    <citation type="submission" date="2024-03" db="EMBL/GenBank/DDBJ databases">
        <title>The genome assembly and annotation of the cricket Gryllus longicercus Weissman &amp; Gray.</title>
        <authorList>
            <person name="Szrajer S."/>
            <person name="Gray D."/>
            <person name="Ylla G."/>
        </authorList>
    </citation>
    <scope>NUCLEOTIDE SEQUENCE [LARGE SCALE GENOMIC DNA]</scope>
    <source>
        <strain evidence="13">DAG 2021-001</strain>
        <tissue evidence="13">Whole body minus gut</tissue>
    </source>
</reference>